<gene>
    <name evidence="1" type="ORF">BpHYR1_043624</name>
</gene>
<accession>A0A3M7QKB8</accession>
<dbReference type="EMBL" id="REGN01005823">
    <property type="protein sequence ID" value="RNA11886.1"/>
    <property type="molecule type" value="Genomic_DNA"/>
</dbReference>
<name>A0A3M7QKB8_BRAPC</name>
<dbReference type="AlphaFoldDB" id="A0A3M7QKB8"/>
<sequence>MNSKNLDLDLDYNDFCIQKYVSSDPTTNLMQTGSSRIGFGPNHQSTLMKIESSGFFFIDLLECRDLNMDITPKRQKNIIDKIC</sequence>
<organism evidence="1 2">
    <name type="scientific">Brachionus plicatilis</name>
    <name type="common">Marine rotifer</name>
    <name type="synonym">Brachionus muelleri</name>
    <dbReference type="NCBI Taxonomy" id="10195"/>
    <lineage>
        <taxon>Eukaryota</taxon>
        <taxon>Metazoa</taxon>
        <taxon>Spiralia</taxon>
        <taxon>Gnathifera</taxon>
        <taxon>Rotifera</taxon>
        <taxon>Eurotatoria</taxon>
        <taxon>Monogononta</taxon>
        <taxon>Pseudotrocha</taxon>
        <taxon>Ploima</taxon>
        <taxon>Brachionidae</taxon>
        <taxon>Brachionus</taxon>
    </lineage>
</organism>
<protein>
    <submittedName>
        <fullName evidence="1">Uncharacterized protein</fullName>
    </submittedName>
</protein>
<evidence type="ECO:0000313" key="2">
    <source>
        <dbReference type="Proteomes" id="UP000276133"/>
    </source>
</evidence>
<dbReference type="Proteomes" id="UP000276133">
    <property type="component" value="Unassembled WGS sequence"/>
</dbReference>
<keyword evidence="2" id="KW-1185">Reference proteome</keyword>
<evidence type="ECO:0000313" key="1">
    <source>
        <dbReference type="EMBL" id="RNA11886.1"/>
    </source>
</evidence>
<comment type="caution">
    <text evidence="1">The sequence shown here is derived from an EMBL/GenBank/DDBJ whole genome shotgun (WGS) entry which is preliminary data.</text>
</comment>
<reference evidence="1 2" key="1">
    <citation type="journal article" date="2018" name="Sci. Rep.">
        <title>Genomic signatures of local adaptation to the degree of environmental predictability in rotifers.</title>
        <authorList>
            <person name="Franch-Gras L."/>
            <person name="Hahn C."/>
            <person name="Garcia-Roger E.M."/>
            <person name="Carmona M.J."/>
            <person name="Serra M."/>
            <person name="Gomez A."/>
        </authorList>
    </citation>
    <scope>NUCLEOTIDE SEQUENCE [LARGE SCALE GENOMIC DNA]</scope>
    <source>
        <strain evidence="1">HYR1</strain>
    </source>
</reference>
<proteinExistence type="predicted"/>